<feature type="transmembrane region" description="Helical" evidence="2">
    <location>
        <begin position="177"/>
        <end position="199"/>
    </location>
</feature>
<gene>
    <name evidence="3" type="ORF">QSP1433_LOCUS9537</name>
</gene>
<keyword evidence="2" id="KW-1133">Transmembrane helix</keyword>
<feature type="transmembrane region" description="Helical" evidence="2">
    <location>
        <begin position="107"/>
        <end position="123"/>
    </location>
</feature>
<dbReference type="AlphaFoldDB" id="A0A7S2S2C8"/>
<feature type="transmembrane region" description="Helical" evidence="2">
    <location>
        <begin position="211"/>
        <end position="229"/>
    </location>
</feature>
<feature type="transmembrane region" description="Helical" evidence="2">
    <location>
        <begin position="297"/>
        <end position="321"/>
    </location>
</feature>
<evidence type="ECO:0000256" key="2">
    <source>
        <dbReference type="SAM" id="Phobius"/>
    </source>
</evidence>
<name>A0A7S2S2C8_9STRA</name>
<keyword evidence="2" id="KW-0472">Membrane</keyword>
<evidence type="ECO:0000313" key="3">
    <source>
        <dbReference type="EMBL" id="CAD9687498.1"/>
    </source>
</evidence>
<organism evidence="3">
    <name type="scientific">Mucochytrium quahogii</name>
    <dbReference type="NCBI Taxonomy" id="96639"/>
    <lineage>
        <taxon>Eukaryota</taxon>
        <taxon>Sar</taxon>
        <taxon>Stramenopiles</taxon>
        <taxon>Bigyra</taxon>
        <taxon>Labyrinthulomycetes</taxon>
        <taxon>Thraustochytrida</taxon>
        <taxon>Thraustochytriidae</taxon>
        <taxon>Mucochytrium</taxon>
    </lineage>
</organism>
<feature type="compositionally biased region" description="Low complexity" evidence="1">
    <location>
        <begin position="407"/>
        <end position="416"/>
    </location>
</feature>
<accession>A0A7S2S2C8</accession>
<feature type="transmembrane region" description="Helical" evidence="2">
    <location>
        <begin position="64"/>
        <end position="86"/>
    </location>
</feature>
<feature type="region of interest" description="Disordered" evidence="1">
    <location>
        <begin position="367"/>
        <end position="444"/>
    </location>
</feature>
<feature type="transmembrane region" description="Helical" evidence="2">
    <location>
        <begin position="333"/>
        <end position="357"/>
    </location>
</feature>
<reference evidence="3" key="1">
    <citation type="submission" date="2021-01" db="EMBL/GenBank/DDBJ databases">
        <authorList>
            <person name="Corre E."/>
            <person name="Pelletier E."/>
            <person name="Niang G."/>
            <person name="Scheremetjew M."/>
            <person name="Finn R."/>
            <person name="Kale V."/>
            <person name="Holt S."/>
            <person name="Cochrane G."/>
            <person name="Meng A."/>
            <person name="Brown T."/>
            <person name="Cohen L."/>
        </authorList>
    </citation>
    <scope>NUCLEOTIDE SEQUENCE</scope>
    <source>
        <strain evidence="3">NY070348D</strain>
    </source>
</reference>
<proteinExistence type="predicted"/>
<protein>
    <submittedName>
        <fullName evidence="3">Uncharacterized protein</fullName>
    </submittedName>
</protein>
<evidence type="ECO:0000256" key="1">
    <source>
        <dbReference type="SAM" id="MobiDB-lite"/>
    </source>
</evidence>
<keyword evidence="2" id="KW-0812">Transmembrane</keyword>
<sequence>MLGSSWGGKWHYFGISDISTMTGCPFPRTYSNENLEKLKQNPDMQFNKELCVQTFADFYGIPWIVFQAVIGLFALFMLALCVRRLIKLRHYAALLNRPYMSFAQAKVYCCAFTLSFCLVVEMVDPGCFRGYLPAPVYFLLDECMAATTVILALVIVDFWAMCAKGMRRGETGLPKGVFTTMSVLLFCNFVGFELAGMLLPDHYFFFEGIKSAVATLLIISIGVVAWVNMRSIEASFLSLTPDLEDEQTTSPIVVTIPEETNEPTENAGQTTRCFRCKARKKTKNPQKVLVIRLRRKLAQFCVVLALGVAVMLSDSIISFTQTTQSWQYDVFDYAGVAILVGIKVLYSLAIALSLHFFRVPTNKPDEMITSNRRTTKLPTESAAQVKTSDSRSAYPVHAVSVKPNDKTSAARSSTSAESDRHASVEFVSTTGTDDENRNNGNCVN</sequence>
<dbReference type="EMBL" id="HBHK01015198">
    <property type="protein sequence ID" value="CAD9687498.1"/>
    <property type="molecule type" value="Transcribed_RNA"/>
</dbReference>
<feature type="compositionally biased region" description="Polar residues" evidence="1">
    <location>
        <begin position="368"/>
        <end position="391"/>
    </location>
</feature>
<feature type="transmembrane region" description="Helical" evidence="2">
    <location>
        <begin position="135"/>
        <end position="156"/>
    </location>
</feature>